<evidence type="ECO:0000256" key="5">
    <source>
        <dbReference type="SAM" id="MobiDB-lite"/>
    </source>
</evidence>
<protein>
    <submittedName>
        <fullName evidence="7">S-adenosyl-L-methionine-dependent methyltransferase, MraW</fullName>
    </submittedName>
</protein>
<feature type="compositionally biased region" description="Basic residues" evidence="5">
    <location>
        <begin position="55"/>
        <end position="82"/>
    </location>
</feature>
<keyword evidence="6" id="KW-0732">Signal</keyword>
<evidence type="ECO:0000256" key="1">
    <source>
        <dbReference type="ARBA" id="ARBA00010396"/>
    </source>
</evidence>
<comment type="caution">
    <text evidence="7">The sequence shown here is derived from an EMBL/GenBank/DDBJ whole genome shotgun (WGS) entry which is preliminary data.</text>
</comment>
<dbReference type="OrthoDB" id="439808at2759"/>
<gene>
    <name evidence="7" type="ORF">CCACVL1_23131</name>
</gene>
<dbReference type="EMBL" id="AWWV01013368">
    <property type="protein sequence ID" value="OMO61949.1"/>
    <property type="molecule type" value="Genomic_DNA"/>
</dbReference>
<dbReference type="AlphaFoldDB" id="A0A1R3GV47"/>
<keyword evidence="3 7" id="KW-0808">Transferase</keyword>
<evidence type="ECO:0000256" key="6">
    <source>
        <dbReference type="SAM" id="SignalP"/>
    </source>
</evidence>
<evidence type="ECO:0000256" key="2">
    <source>
        <dbReference type="ARBA" id="ARBA00022603"/>
    </source>
</evidence>
<sequence>MAAKAKQMMQMTLSPFLSFSVASSVSALPVIHPSKSRALLMSACRSISTSTDTNKKKKKKSKESKIWHSKSKGLAKEKRRTRSLRDCDIETEEKEVDDSSCAHIPVMLGEVLDVFSPNSKPLCSFVDCTLGAAGHASAIIQAHPQLKVFIGMDVDPLAIQLARSRIHALSQSPHFQAFTFLKNYRHIKSLLSQVDRPDILSSGVDGILMDLGMSSMQVNNPNRGFAVLANGPLDMRMDPQASLKAEDILNSWPDSEVGRILRDYGEESNWRFLQNKIVLARLQGGLHSTGELVDVIRSASPVSRGGRQGWVKTATRVFQALRIAVNDELRTLEDSLYACFDCLAPGGRLAVISFHSLEDRIVKQTFLKLVDCNKKGGDVSVEESEIRDLKRIKSEDSGKELWIRQTIQGSNGIILTKRPITPSEKEEGLNRRSRSAKLRVIQKV</sequence>
<dbReference type="InterPro" id="IPR002903">
    <property type="entry name" value="RsmH"/>
</dbReference>
<dbReference type="SUPFAM" id="SSF81799">
    <property type="entry name" value="Putative methyltransferase TM0872, insert domain"/>
    <property type="match status" value="1"/>
</dbReference>
<dbReference type="Proteomes" id="UP000188268">
    <property type="component" value="Unassembled WGS sequence"/>
</dbReference>
<evidence type="ECO:0000256" key="4">
    <source>
        <dbReference type="ARBA" id="ARBA00022691"/>
    </source>
</evidence>
<feature type="signal peptide" evidence="6">
    <location>
        <begin position="1"/>
        <end position="27"/>
    </location>
</feature>
<dbReference type="STRING" id="210143.A0A1R3GV47"/>
<dbReference type="OMA" id="NPAKRTF"/>
<evidence type="ECO:0000256" key="3">
    <source>
        <dbReference type="ARBA" id="ARBA00022679"/>
    </source>
</evidence>
<evidence type="ECO:0000313" key="7">
    <source>
        <dbReference type="EMBL" id="OMO61949.1"/>
    </source>
</evidence>
<proteinExistence type="inferred from homology"/>
<dbReference type="Gene3D" id="1.10.150.170">
    <property type="entry name" value="Putative methyltransferase TM0872, insert domain"/>
    <property type="match status" value="1"/>
</dbReference>
<dbReference type="GO" id="GO:0071424">
    <property type="term" value="F:rRNA (cytosine-N4-)-methyltransferase activity"/>
    <property type="evidence" value="ECO:0007669"/>
    <property type="project" value="TreeGrafter"/>
</dbReference>
<reference evidence="7 8" key="1">
    <citation type="submission" date="2013-09" db="EMBL/GenBank/DDBJ databases">
        <title>Corchorus capsularis genome sequencing.</title>
        <authorList>
            <person name="Alam M."/>
            <person name="Haque M.S."/>
            <person name="Islam M.S."/>
            <person name="Emdad E.M."/>
            <person name="Islam M.M."/>
            <person name="Ahmed B."/>
            <person name="Halim A."/>
            <person name="Hossen Q.M.M."/>
            <person name="Hossain M.Z."/>
            <person name="Ahmed R."/>
            <person name="Khan M.M."/>
            <person name="Islam R."/>
            <person name="Rashid M.M."/>
            <person name="Khan S.A."/>
            <person name="Rahman M.S."/>
            <person name="Alam M."/>
        </authorList>
    </citation>
    <scope>NUCLEOTIDE SEQUENCE [LARGE SCALE GENOMIC DNA]</scope>
    <source>
        <strain evidence="8">cv. CVL-1</strain>
        <tissue evidence="7">Whole seedling</tissue>
    </source>
</reference>
<dbReference type="NCBIfam" id="TIGR00006">
    <property type="entry name" value="16S rRNA (cytosine(1402)-N(4))-methyltransferase RsmH"/>
    <property type="match status" value="1"/>
</dbReference>
<dbReference type="HAMAP" id="MF_01007">
    <property type="entry name" value="16SrRNA_methyltr_H"/>
    <property type="match status" value="1"/>
</dbReference>
<dbReference type="FunFam" id="1.10.150.170:FF:000004">
    <property type="entry name" value="Ribosomal RNA small subunit methyltransferase H"/>
    <property type="match status" value="1"/>
</dbReference>
<dbReference type="InterPro" id="IPR029063">
    <property type="entry name" value="SAM-dependent_MTases_sf"/>
</dbReference>
<dbReference type="PANTHER" id="PTHR11265">
    <property type="entry name" value="S-ADENOSYL-METHYLTRANSFERASE MRAW"/>
    <property type="match status" value="1"/>
</dbReference>
<dbReference type="GO" id="GO:0070475">
    <property type="term" value="P:rRNA base methylation"/>
    <property type="evidence" value="ECO:0007669"/>
    <property type="project" value="TreeGrafter"/>
</dbReference>
<accession>A0A1R3GV47</accession>
<dbReference type="PANTHER" id="PTHR11265:SF0">
    <property type="entry name" value="12S RRNA N4-METHYLCYTIDINE METHYLTRANSFERASE"/>
    <property type="match status" value="1"/>
</dbReference>
<keyword evidence="8" id="KW-1185">Reference proteome</keyword>
<feature type="chain" id="PRO_5012435769" evidence="6">
    <location>
        <begin position="28"/>
        <end position="444"/>
    </location>
</feature>
<dbReference type="SUPFAM" id="SSF53335">
    <property type="entry name" value="S-adenosyl-L-methionine-dependent methyltransferases"/>
    <property type="match status" value="1"/>
</dbReference>
<keyword evidence="2 7" id="KW-0489">Methyltransferase</keyword>
<feature type="region of interest" description="Disordered" evidence="5">
    <location>
        <begin position="50"/>
        <end position="83"/>
    </location>
</feature>
<dbReference type="Pfam" id="PF01795">
    <property type="entry name" value="Methyltransf_5"/>
    <property type="match status" value="1"/>
</dbReference>
<keyword evidence="4" id="KW-0949">S-adenosyl-L-methionine</keyword>
<dbReference type="Gramene" id="OMO61949">
    <property type="protein sequence ID" value="OMO61949"/>
    <property type="gene ID" value="CCACVL1_23131"/>
</dbReference>
<evidence type="ECO:0000313" key="8">
    <source>
        <dbReference type="Proteomes" id="UP000188268"/>
    </source>
</evidence>
<dbReference type="InterPro" id="IPR023397">
    <property type="entry name" value="SAM-dep_MeTrfase_MraW_recog"/>
</dbReference>
<name>A0A1R3GV47_COCAP</name>
<organism evidence="7 8">
    <name type="scientific">Corchorus capsularis</name>
    <name type="common">Jute</name>
    <dbReference type="NCBI Taxonomy" id="210143"/>
    <lineage>
        <taxon>Eukaryota</taxon>
        <taxon>Viridiplantae</taxon>
        <taxon>Streptophyta</taxon>
        <taxon>Embryophyta</taxon>
        <taxon>Tracheophyta</taxon>
        <taxon>Spermatophyta</taxon>
        <taxon>Magnoliopsida</taxon>
        <taxon>eudicotyledons</taxon>
        <taxon>Gunneridae</taxon>
        <taxon>Pentapetalae</taxon>
        <taxon>rosids</taxon>
        <taxon>malvids</taxon>
        <taxon>Malvales</taxon>
        <taxon>Malvaceae</taxon>
        <taxon>Grewioideae</taxon>
        <taxon>Apeibeae</taxon>
        <taxon>Corchorus</taxon>
    </lineage>
</organism>
<dbReference type="Gene3D" id="3.40.50.150">
    <property type="entry name" value="Vaccinia Virus protein VP39"/>
    <property type="match status" value="1"/>
</dbReference>
<comment type="similarity">
    <text evidence="1">Belongs to the methyltransferase superfamily. RsmH family.</text>
</comment>